<dbReference type="InterPro" id="IPR011051">
    <property type="entry name" value="RmlC_Cupin_sf"/>
</dbReference>
<dbReference type="InterPro" id="IPR025979">
    <property type="entry name" value="ChrR-like_cupin_dom"/>
</dbReference>
<dbReference type="Gene3D" id="2.60.120.10">
    <property type="entry name" value="Jelly Rolls"/>
    <property type="match status" value="1"/>
</dbReference>
<evidence type="ECO:0000313" key="3">
    <source>
        <dbReference type="Proteomes" id="UP000272706"/>
    </source>
</evidence>
<reference evidence="2 3" key="1">
    <citation type="submission" date="2018-09" db="EMBL/GenBank/DDBJ databases">
        <title>Mesorhizobium carmichaelinearum sp. nov. isolated from Carmichaelinea spp. root nodules in New Zealand.</title>
        <authorList>
            <person name="De Meyer S.E."/>
        </authorList>
    </citation>
    <scope>NUCLEOTIDE SEQUENCE [LARGE SCALE GENOMIC DNA]</scope>
    <source>
        <strain evidence="2 3">ICMP19557</strain>
    </source>
</reference>
<gene>
    <name evidence="2" type="ORF">D3227_36690</name>
</gene>
<dbReference type="Pfam" id="PF12973">
    <property type="entry name" value="Cupin_7"/>
    <property type="match status" value="1"/>
</dbReference>
<dbReference type="OrthoDB" id="9801227at2"/>
<evidence type="ECO:0000313" key="2">
    <source>
        <dbReference type="EMBL" id="RJT26765.1"/>
    </source>
</evidence>
<name>A0A3A5JX99_9HYPH</name>
<organism evidence="2 3">
    <name type="scientific">Mesorhizobium waimense</name>
    <dbReference type="NCBI Taxonomy" id="1300307"/>
    <lineage>
        <taxon>Bacteria</taxon>
        <taxon>Pseudomonadati</taxon>
        <taxon>Pseudomonadota</taxon>
        <taxon>Alphaproteobacteria</taxon>
        <taxon>Hyphomicrobiales</taxon>
        <taxon>Phyllobacteriaceae</taxon>
        <taxon>Mesorhizobium</taxon>
    </lineage>
</organism>
<comment type="caution">
    <text evidence="2">The sequence shown here is derived from an EMBL/GenBank/DDBJ whole genome shotgun (WGS) entry which is preliminary data.</text>
</comment>
<dbReference type="RefSeq" id="WP_120018997.1">
    <property type="nucleotide sequence ID" value="NZ_QZWZ01000065.1"/>
</dbReference>
<evidence type="ECO:0000259" key="1">
    <source>
        <dbReference type="Pfam" id="PF12973"/>
    </source>
</evidence>
<accession>A0A3A5JX99</accession>
<keyword evidence="3" id="KW-1185">Reference proteome</keyword>
<feature type="domain" description="ChrR-like cupin" evidence="1">
    <location>
        <begin position="22"/>
        <end position="115"/>
    </location>
</feature>
<dbReference type="SUPFAM" id="SSF51182">
    <property type="entry name" value="RmlC-like cupins"/>
    <property type="match status" value="1"/>
</dbReference>
<dbReference type="Proteomes" id="UP000272706">
    <property type="component" value="Unassembled WGS sequence"/>
</dbReference>
<protein>
    <submittedName>
        <fullName evidence="2">Anti-Sigm factor, ChrR</fullName>
    </submittedName>
</protein>
<proteinExistence type="predicted"/>
<dbReference type="InterPro" id="IPR014710">
    <property type="entry name" value="RmlC-like_jellyroll"/>
</dbReference>
<dbReference type="AlphaFoldDB" id="A0A3A5JX99"/>
<dbReference type="EMBL" id="QZWZ01000065">
    <property type="protein sequence ID" value="RJT26765.1"/>
    <property type="molecule type" value="Genomic_DNA"/>
</dbReference>
<sequence>MWKGQVVTTQALTNRLERGSRFIDLNSVEWTQAEPGVYMKAIYKDEASGESTILMKLDPGTRSAMHSHDQLEEVLVLEGSFSDRDNTYTAGQYCIRAVGAEHETFSEHGGIVLLIYRK</sequence>